<organism evidence="1 2">
    <name type="scientific">Rhodanobacter humi</name>
    <dbReference type="NCBI Taxonomy" id="1888173"/>
    <lineage>
        <taxon>Bacteria</taxon>
        <taxon>Pseudomonadati</taxon>
        <taxon>Pseudomonadota</taxon>
        <taxon>Gammaproteobacteria</taxon>
        <taxon>Lysobacterales</taxon>
        <taxon>Rhodanobacteraceae</taxon>
        <taxon>Rhodanobacter</taxon>
    </lineage>
</organism>
<keyword evidence="2" id="KW-1185">Reference proteome</keyword>
<reference evidence="1 2" key="1">
    <citation type="submission" date="2024-07" db="EMBL/GenBank/DDBJ databases">
        <title>Molecular mechanisms and environmental adaptations of flagellar loss and biofilm growth of Rhodanobacter under environmental stress.</title>
        <authorList>
            <person name="Chen M."/>
        </authorList>
    </citation>
    <scope>NUCLEOTIDE SEQUENCE [LARGE SCALE GENOMIC DNA]</scope>
    <source>
        <strain evidence="1 2">RS22</strain>
    </source>
</reference>
<comment type="caution">
    <text evidence="1">The sequence shown here is derived from an EMBL/GenBank/DDBJ whole genome shotgun (WGS) entry which is preliminary data.</text>
</comment>
<evidence type="ECO:0000313" key="2">
    <source>
        <dbReference type="Proteomes" id="UP001562159"/>
    </source>
</evidence>
<protein>
    <submittedName>
        <fullName evidence="1">Sugar dehydrogenase complex small subunit</fullName>
    </submittedName>
</protein>
<gene>
    <name evidence="1" type="ORF">AB7878_17665</name>
</gene>
<proteinExistence type="predicted"/>
<dbReference type="InterPro" id="IPR024651">
    <property type="entry name" value="FAD-SLDH_ssu"/>
</dbReference>
<dbReference type="EMBL" id="JBGBPY010000001">
    <property type="protein sequence ID" value="MEY2184244.1"/>
    <property type="molecule type" value="Genomic_DNA"/>
</dbReference>
<sequence length="178" mass="18982">MASEDLDRVAASRNTLVDPSRRRLLAGLLTAYTASLIPWALAQPAPHADRGAFTALSAILVGRQVLDTALADRIYDALVAANPHFPTDVQALLTLINERHIDPQQLQGVLDGEHSPLAPLPRQILGAWALGVVGSGKDARCVAYETALDAVIVADVLKPPTFAYGVYGSWSAKPNPEE</sequence>
<evidence type="ECO:0000313" key="1">
    <source>
        <dbReference type="EMBL" id="MEY2184244.1"/>
    </source>
</evidence>
<name>A0ABV4AV28_9GAMM</name>
<accession>A0ABV4AV28</accession>
<dbReference type="PROSITE" id="PS51318">
    <property type="entry name" value="TAT"/>
    <property type="match status" value="1"/>
</dbReference>
<dbReference type="Pfam" id="PF12318">
    <property type="entry name" value="FAD-SLDH"/>
    <property type="match status" value="1"/>
</dbReference>
<dbReference type="InterPro" id="IPR006311">
    <property type="entry name" value="TAT_signal"/>
</dbReference>
<dbReference type="Proteomes" id="UP001562159">
    <property type="component" value="Unassembled WGS sequence"/>
</dbReference>